<dbReference type="AlphaFoldDB" id="A0A9X8ENJ1"/>
<reference evidence="1 2" key="1">
    <citation type="submission" date="2018-11" db="EMBL/GenBank/DDBJ databases">
        <title>Genomic analyses of the natural microbiome of Caenorhabditis elegans.</title>
        <authorList>
            <person name="Samuel B."/>
        </authorList>
    </citation>
    <scope>NUCLEOTIDE SEQUENCE [LARGE SCALE GENOMIC DNA]</scope>
    <source>
        <strain evidence="1 2">BIGb0473</strain>
    </source>
</reference>
<proteinExistence type="predicted"/>
<evidence type="ECO:0000313" key="2">
    <source>
        <dbReference type="Proteomes" id="UP000269115"/>
    </source>
</evidence>
<gene>
    <name evidence="1" type="ORF">EDF85_0882</name>
</gene>
<name>A0A9X8ENJ1_PSEPU</name>
<sequence length="107" mass="11273">MYGLVTHYSANGANAACGRTSQTLNSTQAADQVSCKSCLRSLAAPDSAAVAAKAKTPSLAELRKQRQQQAAPAPVPAFSVKASWQARLSSQADRCRLPRGARKQICV</sequence>
<comment type="caution">
    <text evidence="1">The sequence shown here is derived from an EMBL/GenBank/DDBJ whole genome shotgun (WGS) entry which is preliminary data.</text>
</comment>
<accession>A0A9X8ENJ1</accession>
<organism evidence="1 2">
    <name type="scientific">Pseudomonas putida</name>
    <name type="common">Arthrobacter siderocapsulatus</name>
    <dbReference type="NCBI Taxonomy" id="303"/>
    <lineage>
        <taxon>Bacteria</taxon>
        <taxon>Pseudomonadati</taxon>
        <taxon>Pseudomonadota</taxon>
        <taxon>Gammaproteobacteria</taxon>
        <taxon>Pseudomonadales</taxon>
        <taxon>Pseudomonadaceae</taxon>
        <taxon>Pseudomonas</taxon>
    </lineage>
</organism>
<dbReference type="Proteomes" id="UP000269115">
    <property type="component" value="Unassembled WGS sequence"/>
</dbReference>
<protein>
    <submittedName>
        <fullName evidence="1">Uncharacterized protein</fullName>
    </submittedName>
</protein>
<evidence type="ECO:0000313" key="1">
    <source>
        <dbReference type="EMBL" id="ROQ53129.1"/>
    </source>
</evidence>
<dbReference type="EMBL" id="RJUR01000011">
    <property type="protein sequence ID" value="ROQ53129.1"/>
    <property type="molecule type" value="Genomic_DNA"/>
</dbReference>